<evidence type="ECO:0000256" key="9">
    <source>
        <dbReference type="RuleBase" id="RU000320"/>
    </source>
</evidence>
<accession>A0A1C9W3G3</accession>
<feature type="transmembrane region" description="Helical" evidence="10">
    <location>
        <begin position="257"/>
        <end position="277"/>
    </location>
</feature>
<feature type="transmembrane region" description="Helical" evidence="10">
    <location>
        <begin position="393"/>
        <end position="415"/>
    </location>
</feature>
<feature type="transmembrane region" description="Helical" evidence="10">
    <location>
        <begin position="553"/>
        <end position="569"/>
    </location>
</feature>
<sequence length="755" mass="80259">MTAQSDSEAADNRVMAVIAPVVPAIIVGALLWQLPGIMADEVVTFGWRWVPSLGISARFFLDGLSMLFALLISGIGVFVTIYAGAYLSGHPHLRRFYLYLLLFMVGMLGLVLAADLITLFVFWEVTTIASYLLIGFDHSSARARRSALQALLITALGGLCLLAGLILLGISAGSFDLLEILELGEDIRASTLYLPILILVLLGAFTKSAQLPFHFWLPNAMAAPTPVSAYLHSATMVKAGIYLLARLHPVLAYTPTWQWTLTLVGAVTLVVAAVLALRQTDLKLTLAYTTVVALGTLTMFLGDDDSVAIAAAVTFILVHSFYKAALFMVVGIIDHQAGTRELGSVGGLGRAMPITCLAAAAAALSMAGFPPFLGFIGKELKYEGALAIASEPMLVAGAAVFANALMVAVAATLVFKPFFGPRKPTGSTIVEAPVGLWLGPLVLSALGLVFGIATPLVAESLIQPAVTAILGRPEVVKMKLWHGVNLPLLLSIATFAFGVFVYLTQRPIRAGLAGLLNRIPVSGDRLWDHFIDGIKKLAAWQTRLLQHGVMRRYLSVIFATVAATLGYVLLRNGGFELELHWPQLTVKEWAALVLTLAGALMAGAARAPLAAICALGALGVGLALIYLFFGAPDVAITQLLVETLFLVLVATTLHRLPVFSGVHAPRFRSLDALLATVVGAAVTLSILAVLQTAFDPATSQYFETTSVPEAYGRNIVNVILVDFRALDTFGEIVVVFTAAIAAATLIGHRMQGKKS</sequence>
<feature type="transmembrane region" description="Helical" evidence="10">
    <location>
        <begin position="436"/>
        <end position="458"/>
    </location>
</feature>
<reference evidence="16" key="1">
    <citation type="submission" date="2016-01" db="EMBL/GenBank/DDBJ databases">
        <title>Complete genome sequence of Microbulbifer sp. CCB-MM1, a halophile isolated from Matang Mangrove Forest, Perak.</title>
        <authorList>
            <person name="Moh T.H."/>
            <person name="Dinesh B."/>
            <person name="Lau N.-S."/>
            <person name="Go F."/>
            <person name="Alexander Chong S.-C."/>
        </authorList>
    </citation>
    <scope>NUCLEOTIDE SEQUENCE [LARGE SCALE GENOMIC DNA]</scope>
    <source>
        <strain evidence="16">CCB-MM1</strain>
    </source>
</reference>
<feature type="transmembrane region" description="Helical" evidence="10">
    <location>
        <begin position="96"/>
        <end position="114"/>
    </location>
</feature>
<comment type="subcellular location">
    <subcellularLocation>
        <location evidence="1">Cell membrane</location>
        <topology evidence="1">Multi-pass membrane protein</topology>
    </subcellularLocation>
    <subcellularLocation>
        <location evidence="9">Membrane</location>
        <topology evidence="9">Multi-pass membrane protein</topology>
    </subcellularLocation>
</comment>
<evidence type="ECO:0000256" key="6">
    <source>
        <dbReference type="ARBA" id="ARBA00022989"/>
    </source>
</evidence>
<proteinExistence type="predicted"/>
<evidence type="ECO:0000256" key="7">
    <source>
        <dbReference type="ARBA" id="ARBA00023065"/>
    </source>
</evidence>
<dbReference type="RefSeq" id="WP_069945936.1">
    <property type="nucleotide sequence ID" value="NZ_CP014143.1"/>
</dbReference>
<keyword evidence="8 10" id="KW-0472">Membrane</keyword>
<evidence type="ECO:0000256" key="1">
    <source>
        <dbReference type="ARBA" id="ARBA00004651"/>
    </source>
</evidence>
<organism evidence="15 16">
    <name type="scientific">Microbulbifer aggregans</name>
    <dbReference type="NCBI Taxonomy" id="1769779"/>
    <lineage>
        <taxon>Bacteria</taxon>
        <taxon>Pseudomonadati</taxon>
        <taxon>Pseudomonadota</taxon>
        <taxon>Gammaproteobacteria</taxon>
        <taxon>Cellvibrionales</taxon>
        <taxon>Microbulbiferaceae</taxon>
        <taxon>Microbulbifer</taxon>
    </lineage>
</organism>
<dbReference type="InterPro" id="IPR050616">
    <property type="entry name" value="CPA3_Na-H_Antiporter_A"/>
</dbReference>
<gene>
    <name evidence="15" type="primary">mrpA_1</name>
    <name evidence="15" type="ORF">AUP74_00217</name>
</gene>
<feature type="transmembrane region" description="Helical" evidence="10">
    <location>
        <begin position="728"/>
        <end position="747"/>
    </location>
</feature>
<dbReference type="EMBL" id="CP014143">
    <property type="protein sequence ID" value="AOS95689.1"/>
    <property type="molecule type" value="Genomic_DNA"/>
</dbReference>
<dbReference type="Pfam" id="PF13244">
    <property type="entry name" value="MbhD"/>
    <property type="match status" value="1"/>
</dbReference>
<keyword evidence="16" id="KW-1185">Reference proteome</keyword>
<dbReference type="InterPro" id="IPR001750">
    <property type="entry name" value="ND/Mrp_TM"/>
</dbReference>
<feature type="transmembrane region" description="Helical" evidence="10">
    <location>
        <begin position="673"/>
        <end position="694"/>
    </location>
</feature>
<feature type="transmembrane region" description="Helical" evidence="10">
    <location>
        <begin position="12"/>
        <end position="35"/>
    </location>
</feature>
<dbReference type="AlphaFoldDB" id="A0A1C9W3G3"/>
<evidence type="ECO:0000256" key="10">
    <source>
        <dbReference type="SAM" id="Phobius"/>
    </source>
</evidence>
<feature type="transmembrane region" description="Helical" evidence="10">
    <location>
        <begin position="635"/>
        <end position="653"/>
    </location>
</feature>
<dbReference type="PRINTS" id="PR01434">
    <property type="entry name" value="NADHDHGNASE5"/>
</dbReference>
<dbReference type="GO" id="GO:0015297">
    <property type="term" value="F:antiporter activity"/>
    <property type="evidence" value="ECO:0007669"/>
    <property type="project" value="UniProtKB-KW"/>
</dbReference>
<feature type="transmembrane region" description="Helical" evidence="10">
    <location>
        <begin position="354"/>
        <end position="373"/>
    </location>
</feature>
<feature type="transmembrane region" description="Helical" evidence="10">
    <location>
        <begin position="55"/>
        <end position="84"/>
    </location>
</feature>
<evidence type="ECO:0000256" key="3">
    <source>
        <dbReference type="ARBA" id="ARBA00022449"/>
    </source>
</evidence>
<dbReference type="STRING" id="1769779.AUP74_00217"/>
<dbReference type="PANTHER" id="PTHR43373">
    <property type="entry name" value="NA(+)/H(+) ANTIPORTER SUBUNIT"/>
    <property type="match status" value="1"/>
</dbReference>
<dbReference type="NCBIfam" id="NF009287">
    <property type="entry name" value="PRK12647.1"/>
    <property type="match status" value="1"/>
</dbReference>
<evidence type="ECO:0000313" key="15">
    <source>
        <dbReference type="EMBL" id="AOS95689.1"/>
    </source>
</evidence>
<feature type="domain" description="NADH:quinone oxidoreductase/Mrp antiporter transmembrane" evidence="11">
    <location>
        <begin position="113"/>
        <end position="396"/>
    </location>
</feature>
<keyword evidence="6 10" id="KW-1133">Transmembrane helix</keyword>
<evidence type="ECO:0000259" key="13">
    <source>
        <dbReference type="Pfam" id="PF13244"/>
    </source>
</evidence>
<dbReference type="GO" id="GO:0005886">
    <property type="term" value="C:plasma membrane"/>
    <property type="evidence" value="ECO:0007669"/>
    <property type="project" value="UniProtKB-SubCell"/>
</dbReference>
<evidence type="ECO:0000313" key="16">
    <source>
        <dbReference type="Proteomes" id="UP000095672"/>
    </source>
</evidence>
<dbReference type="InterPro" id="IPR001516">
    <property type="entry name" value="Proton_antipo_N"/>
</dbReference>
<feature type="domain" description="MrpA C-terminal/MbhE" evidence="14">
    <location>
        <begin position="668"/>
        <end position="745"/>
    </location>
</feature>
<name>A0A1C9W3G3_9GAMM</name>
<protein>
    <submittedName>
        <fullName evidence="15">Na(+)/H(+) antiporter subunit A</fullName>
    </submittedName>
</protein>
<dbReference type="Proteomes" id="UP000095672">
    <property type="component" value="Chromosome"/>
</dbReference>
<feature type="transmembrane region" description="Helical" evidence="10">
    <location>
        <begin position="150"/>
        <end position="175"/>
    </location>
</feature>
<dbReference type="Pfam" id="PF00361">
    <property type="entry name" value="Proton_antipo_M"/>
    <property type="match status" value="1"/>
</dbReference>
<dbReference type="Pfam" id="PF00662">
    <property type="entry name" value="Proton_antipo_N"/>
    <property type="match status" value="1"/>
</dbReference>
<evidence type="ECO:0000259" key="14">
    <source>
        <dbReference type="Pfam" id="PF20501"/>
    </source>
</evidence>
<dbReference type="GO" id="GO:0006811">
    <property type="term" value="P:monoatomic ion transport"/>
    <property type="evidence" value="ECO:0007669"/>
    <property type="project" value="UniProtKB-KW"/>
</dbReference>
<feature type="transmembrane region" description="Helical" evidence="10">
    <location>
        <begin position="284"/>
        <end position="302"/>
    </location>
</feature>
<dbReference type="KEGG" id="micc:AUP74_00217"/>
<evidence type="ECO:0000256" key="2">
    <source>
        <dbReference type="ARBA" id="ARBA00022448"/>
    </source>
</evidence>
<dbReference type="OrthoDB" id="9768329at2"/>
<feature type="transmembrane region" description="Helical" evidence="10">
    <location>
        <begin position="120"/>
        <end position="138"/>
    </location>
</feature>
<feature type="domain" description="NADH-Ubiquinone oxidoreductase (complex I) chain 5 N-terminal" evidence="12">
    <location>
        <begin position="50"/>
        <end position="97"/>
    </location>
</feature>
<feature type="transmembrane region" description="Helical" evidence="10">
    <location>
        <begin position="187"/>
        <end position="206"/>
    </location>
</feature>
<evidence type="ECO:0000259" key="11">
    <source>
        <dbReference type="Pfam" id="PF00361"/>
    </source>
</evidence>
<feature type="transmembrane region" description="Helical" evidence="10">
    <location>
        <begin position="589"/>
        <end position="605"/>
    </location>
</feature>
<keyword evidence="5 9" id="KW-0812">Transmembrane</keyword>
<dbReference type="InterPro" id="IPR046806">
    <property type="entry name" value="MrpA_C/MbhE"/>
</dbReference>
<keyword evidence="3" id="KW-0050">Antiport</keyword>
<evidence type="ECO:0000256" key="5">
    <source>
        <dbReference type="ARBA" id="ARBA00022692"/>
    </source>
</evidence>
<evidence type="ECO:0000256" key="4">
    <source>
        <dbReference type="ARBA" id="ARBA00022475"/>
    </source>
</evidence>
<evidence type="ECO:0000256" key="8">
    <source>
        <dbReference type="ARBA" id="ARBA00023136"/>
    </source>
</evidence>
<feature type="transmembrane region" description="Helical" evidence="10">
    <location>
        <begin position="480"/>
        <end position="503"/>
    </location>
</feature>
<keyword evidence="2" id="KW-0813">Transport</keyword>
<keyword evidence="7" id="KW-0406">Ion transport</keyword>
<dbReference type="Pfam" id="PF20501">
    <property type="entry name" value="MbhE"/>
    <property type="match status" value="1"/>
</dbReference>
<dbReference type="InterPro" id="IPR025383">
    <property type="entry name" value="MrpA_C/MbhD"/>
</dbReference>
<evidence type="ECO:0000259" key="12">
    <source>
        <dbReference type="Pfam" id="PF00662"/>
    </source>
</evidence>
<feature type="transmembrane region" description="Helical" evidence="10">
    <location>
        <begin position="612"/>
        <end position="629"/>
    </location>
</feature>
<feature type="transmembrane region" description="Helical" evidence="10">
    <location>
        <begin position="308"/>
        <end position="333"/>
    </location>
</feature>
<dbReference type="PANTHER" id="PTHR43373:SF1">
    <property type="entry name" value="NA(+)_H(+) ANTIPORTER SUBUNIT A"/>
    <property type="match status" value="1"/>
</dbReference>
<dbReference type="PATRIC" id="fig|1769779.3.peg.213"/>
<feature type="domain" description="MrpA C-terminal/MbhD" evidence="13">
    <location>
        <begin position="593"/>
        <end position="657"/>
    </location>
</feature>
<keyword evidence="4" id="KW-1003">Cell membrane</keyword>
<dbReference type="PRINTS" id="PR01435">
    <property type="entry name" value="NPOXDRDTASE5"/>
</dbReference>